<organism evidence="1 2">
    <name type="scientific">Sessilibacter corallicola</name>
    <dbReference type="NCBI Taxonomy" id="2904075"/>
    <lineage>
        <taxon>Bacteria</taxon>
        <taxon>Pseudomonadati</taxon>
        <taxon>Pseudomonadota</taxon>
        <taxon>Gammaproteobacteria</taxon>
        <taxon>Cellvibrionales</taxon>
        <taxon>Cellvibrionaceae</taxon>
        <taxon>Sessilibacter</taxon>
    </lineage>
</organism>
<gene>
    <name evidence="1" type="ORF">NBRC116591_23490</name>
</gene>
<dbReference type="EMBL" id="BAABWN010000007">
    <property type="protein sequence ID" value="GAA6168538.1"/>
    <property type="molecule type" value="Genomic_DNA"/>
</dbReference>
<dbReference type="RefSeq" id="WP_353303256.1">
    <property type="nucleotide sequence ID" value="NZ_BAABWN010000007.1"/>
</dbReference>
<dbReference type="InterPro" id="IPR018490">
    <property type="entry name" value="cNMP-bd_dom_sf"/>
</dbReference>
<accession>A0ABQ0AA66</accession>
<name>A0ABQ0AA66_9GAMM</name>
<comment type="caution">
    <text evidence="1">The sequence shown here is derived from an EMBL/GenBank/DDBJ whole genome shotgun (WGS) entry which is preliminary data.</text>
</comment>
<evidence type="ECO:0008006" key="3">
    <source>
        <dbReference type="Google" id="ProtNLM"/>
    </source>
</evidence>
<evidence type="ECO:0000313" key="1">
    <source>
        <dbReference type="EMBL" id="GAA6168538.1"/>
    </source>
</evidence>
<proteinExistence type="predicted"/>
<evidence type="ECO:0000313" key="2">
    <source>
        <dbReference type="Proteomes" id="UP001465153"/>
    </source>
</evidence>
<dbReference type="SUPFAM" id="SSF51206">
    <property type="entry name" value="cAMP-binding domain-like"/>
    <property type="match status" value="1"/>
</dbReference>
<dbReference type="InterPro" id="IPR014710">
    <property type="entry name" value="RmlC-like_jellyroll"/>
</dbReference>
<keyword evidence="2" id="KW-1185">Reference proteome</keyword>
<dbReference type="Gene3D" id="2.60.120.10">
    <property type="entry name" value="Jelly Rolls"/>
    <property type="match status" value="1"/>
</dbReference>
<dbReference type="Proteomes" id="UP001465153">
    <property type="component" value="Unassembled WGS sequence"/>
</dbReference>
<reference evidence="1 2" key="1">
    <citation type="submission" date="2024-04" db="EMBL/GenBank/DDBJ databases">
        <title>Draft genome sequence of Sessilibacter corallicola NBRC 116591.</title>
        <authorList>
            <person name="Miyakawa T."/>
            <person name="Kusuya Y."/>
            <person name="Miura T."/>
        </authorList>
    </citation>
    <scope>NUCLEOTIDE SEQUENCE [LARGE SCALE GENOMIC DNA]</scope>
    <source>
        <strain evidence="1 2">KU-00831-HH</strain>
    </source>
</reference>
<sequence length="84" mass="9527">MELDTSLVSPLHSDWFKTLPSLYADRLLERATQLQLVEDEILIHQQDDNTEALYCVLEGVIRVSTCSHQGKALINCLSNSKPRD</sequence>
<protein>
    <recommendedName>
        <fullName evidence="3">Cyclic nucleotide-binding domain-containing protein</fullName>
    </recommendedName>
</protein>